<evidence type="ECO:0000313" key="3">
    <source>
        <dbReference type="Proteomes" id="UP000634136"/>
    </source>
</evidence>
<proteinExistence type="predicted"/>
<dbReference type="AlphaFoldDB" id="A0A835C8L1"/>
<sequence length="41" mass="4449">MVENGREEDGFDGGSKVLEVGHEGVRGDSRTGKMQVTWKLG</sequence>
<comment type="caution">
    <text evidence="2">The sequence shown here is derived from an EMBL/GenBank/DDBJ whole genome shotgun (WGS) entry which is preliminary data.</text>
</comment>
<dbReference type="EMBL" id="JAAIUW010000005">
    <property type="protein sequence ID" value="KAF7832412.1"/>
    <property type="molecule type" value="Genomic_DNA"/>
</dbReference>
<keyword evidence="3" id="KW-1185">Reference proteome</keyword>
<feature type="compositionally biased region" description="Basic and acidic residues" evidence="1">
    <location>
        <begin position="19"/>
        <end position="31"/>
    </location>
</feature>
<evidence type="ECO:0000256" key="1">
    <source>
        <dbReference type="SAM" id="MobiDB-lite"/>
    </source>
</evidence>
<protein>
    <submittedName>
        <fullName evidence="2">Uncharacterized protein</fullName>
    </submittedName>
</protein>
<dbReference type="Proteomes" id="UP000634136">
    <property type="component" value="Unassembled WGS sequence"/>
</dbReference>
<organism evidence="2 3">
    <name type="scientific">Senna tora</name>
    <dbReference type="NCBI Taxonomy" id="362788"/>
    <lineage>
        <taxon>Eukaryota</taxon>
        <taxon>Viridiplantae</taxon>
        <taxon>Streptophyta</taxon>
        <taxon>Embryophyta</taxon>
        <taxon>Tracheophyta</taxon>
        <taxon>Spermatophyta</taxon>
        <taxon>Magnoliopsida</taxon>
        <taxon>eudicotyledons</taxon>
        <taxon>Gunneridae</taxon>
        <taxon>Pentapetalae</taxon>
        <taxon>rosids</taxon>
        <taxon>fabids</taxon>
        <taxon>Fabales</taxon>
        <taxon>Fabaceae</taxon>
        <taxon>Caesalpinioideae</taxon>
        <taxon>Cassia clade</taxon>
        <taxon>Senna</taxon>
    </lineage>
</organism>
<name>A0A835C8L1_9FABA</name>
<evidence type="ECO:0000313" key="2">
    <source>
        <dbReference type="EMBL" id="KAF7832412.1"/>
    </source>
</evidence>
<gene>
    <name evidence="2" type="ORF">G2W53_014745</name>
</gene>
<reference evidence="2" key="1">
    <citation type="submission" date="2020-09" db="EMBL/GenBank/DDBJ databases">
        <title>Genome-Enabled Discovery of Anthraquinone Biosynthesis in Senna tora.</title>
        <authorList>
            <person name="Kang S.-H."/>
            <person name="Pandey R.P."/>
            <person name="Lee C.-M."/>
            <person name="Sim J.-S."/>
            <person name="Jeong J.-T."/>
            <person name="Choi B.-S."/>
            <person name="Jung M."/>
            <person name="Ginzburg D."/>
            <person name="Zhao K."/>
            <person name="Won S.Y."/>
            <person name="Oh T.-J."/>
            <person name="Yu Y."/>
            <person name="Kim N.-H."/>
            <person name="Lee O.R."/>
            <person name="Lee T.-H."/>
            <person name="Bashyal P."/>
            <person name="Kim T.-S."/>
            <person name="Lee W.-H."/>
            <person name="Kawkins C."/>
            <person name="Kim C.-K."/>
            <person name="Kim J.S."/>
            <person name="Ahn B.O."/>
            <person name="Rhee S.Y."/>
            <person name="Sohng J.K."/>
        </authorList>
    </citation>
    <scope>NUCLEOTIDE SEQUENCE</scope>
    <source>
        <tissue evidence="2">Leaf</tissue>
    </source>
</reference>
<feature type="region of interest" description="Disordered" evidence="1">
    <location>
        <begin position="1"/>
        <end position="41"/>
    </location>
</feature>
<accession>A0A835C8L1</accession>